<dbReference type="AlphaFoldDB" id="A0A368XEJ4"/>
<feature type="transmembrane region" description="Helical" evidence="5">
    <location>
        <begin position="115"/>
        <end position="137"/>
    </location>
</feature>
<dbReference type="Pfam" id="PF11846">
    <property type="entry name" value="Wzy_C_2"/>
    <property type="match status" value="1"/>
</dbReference>
<gene>
    <name evidence="9" type="ORF">DES41_11287</name>
</gene>
<dbReference type="OrthoDB" id="4448at2"/>
<feature type="transmembrane region" description="Helical" evidence="5">
    <location>
        <begin position="183"/>
        <end position="201"/>
    </location>
</feature>
<comment type="subcellular location">
    <subcellularLocation>
        <location evidence="1">Membrane</location>
        <topology evidence="1">Multi-pass membrane protein</topology>
    </subcellularLocation>
</comment>
<reference evidence="9 10" key="1">
    <citation type="submission" date="2018-07" db="EMBL/GenBank/DDBJ databases">
        <title>Genomic Encyclopedia of Type Strains, Phase IV (KMG-IV): sequencing the most valuable type-strain genomes for metagenomic binning, comparative biology and taxonomic classification.</title>
        <authorList>
            <person name="Goeker M."/>
        </authorList>
    </citation>
    <scope>NUCLEOTIDE SEQUENCE [LARGE SCALE GENOMIC DNA]</scope>
    <source>
        <strain evidence="9 10">DSM 21634</strain>
    </source>
</reference>
<feature type="domain" description="O-antigen ligase-related" evidence="6">
    <location>
        <begin position="191"/>
        <end position="334"/>
    </location>
</feature>
<evidence type="ECO:0000313" key="9">
    <source>
        <dbReference type="EMBL" id="RCW65636.1"/>
    </source>
</evidence>
<dbReference type="PANTHER" id="PTHR37422">
    <property type="entry name" value="TEICHURONIC ACID BIOSYNTHESIS PROTEIN TUAE"/>
    <property type="match status" value="1"/>
</dbReference>
<keyword evidence="10" id="KW-1185">Reference proteome</keyword>
<evidence type="ECO:0000256" key="2">
    <source>
        <dbReference type="ARBA" id="ARBA00022692"/>
    </source>
</evidence>
<feature type="transmembrane region" description="Helical" evidence="5">
    <location>
        <begin position="403"/>
        <end position="425"/>
    </location>
</feature>
<feature type="transmembrane region" description="Helical" evidence="5">
    <location>
        <begin position="207"/>
        <end position="225"/>
    </location>
</feature>
<feature type="transmembrane region" description="Helical" evidence="5">
    <location>
        <begin position="80"/>
        <end position="103"/>
    </location>
</feature>
<keyword evidence="2 5" id="KW-0812">Transmembrane</keyword>
<name>A0A368XEJ4_9BURK</name>
<evidence type="ECO:0000259" key="8">
    <source>
        <dbReference type="Pfam" id="PF15864"/>
    </source>
</evidence>
<protein>
    <submittedName>
        <fullName evidence="9">O-antigen ligase</fullName>
    </submittedName>
</protein>
<evidence type="ECO:0000256" key="1">
    <source>
        <dbReference type="ARBA" id="ARBA00004141"/>
    </source>
</evidence>
<dbReference type="InterPro" id="IPR051533">
    <property type="entry name" value="WaaL-like"/>
</dbReference>
<dbReference type="RefSeq" id="WP_114471730.1">
    <property type="nucleotide sequence ID" value="NZ_QPJK01000012.1"/>
</dbReference>
<evidence type="ECO:0000259" key="7">
    <source>
        <dbReference type="Pfam" id="PF11846"/>
    </source>
</evidence>
<dbReference type="Proteomes" id="UP000252884">
    <property type="component" value="Unassembled WGS sequence"/>
</dbReference>
<feature type="transmembrane region" description="Helical" evidence="5">
    <location>
        <begin position="55"/>
        <end position="74"/>
    </location>
</feature>
<dbReference type="InterPro" id="IPR031726">
    <property type="entry name" value="PglL_A"/>
</dbReference>
<keyword evidence="4 5" id="KW-0472">Membrane</keyword>
<dbReference type="PANTHER" id="PTHR37422:SF13">
    <property type="entry name" value="LIPOPOLYSACCHARIDE BIOSYNTHESIS PROTEIN PA4999-RELATED"/>
    <property type="match status" value="1"/>
</dbReference>
<feature type="domain" description="Protein glycosylation ligase" evidence="8">
    <location>
        <begin position="153"/>
        <end position="176"/>
    </location>
</feature>
<keyword evidence="3 5" id="KW-1133">Transmembrane helix</keyword>
<accession>A0A368XEJ4</accession>
<dbReference type="GO" id="GO:0016874">
    <property type="term" value="F:ligase activity"/>
    <property type="evidence" value="ECO:0007669"/>
    <property type="project" value="UniProtKB-KW"/>
</dbReference>
<feature type="transmembrane region" description="Helical" evidence="5">
    <location>
        <begin position="357"/>
        <end position="383"/>
    </location>
</feature>
<keyword evidence="9" id="KW-0436">Ligase</keyword>
<feature type="transmembrane region" description="Helical" evidence="5">
    <location>
        <begin position="232"/>
        <end position="251"/>
    </location>
</feature>
<dbReference type="InterPro" id="IPR007016">
    <property type="entry name" value="O-antigen_ligase-rel_domated"/>
</dbReference>
<evidence type="ECO:0000256" key="3">
    <source>
        <dbReference type="ARBA" id="ARBA00022989"/>
    </source>
</evidence>
<feature type="transmembrane region" description="Helical" evidence="5">
    <location>
        <begin position="157"/>
        <end position="176"/>
    </location>
</feature>
<dbReference type="Pfam" id="PF15864">
    <property type="entry name" value="PglL_A"/>
    <property type="match status" value="1"/>
</dbReference>
<comment type="caution">
    <text evidence="9">The sequence shown here is derived from an EMBL/GenBank/DDBJ whole genome shotgun (WGS) entry which is preliminary data.</text>
</comment>
<feature type="transmembrane region" description="Helical" evidence="5">
    <location>
        <begin position="29"/>
        <end position="48"/>
    </location>
</feature>
<sequence length="576" mass="63006">MSVALALAGIGFLLSWLLPNHYAPWASFWQDVSAALGLMALWALSILCSARNIRVSWLSLGAALVAVVPLIQWACGQVYFFGDAVIVCLYLIGFSLAVATPTFSPAEAELIIEPLVIACIAACVLSVGLAISQWLNIGRTSIFFVDMPPNARPYANLAQPNQLATLLLLGVVGALWSLQKEWIGRFGAGLAIAWFCFGIAVTQSRSAWAGMAVLVIWLLVVQRRANIKIGRVAIAVVGGHFFLFVLAWPTLCDWLFLSANRSLADQAKAGVRVPLWAAMLDAIGREPWIGYGWNQVSVAQFKVADAHAPINQWFEDAHNLIIELFVTNGVLVGGLIAVSLTLWLWRHLYACKDAASALALGGILVVGVHAMFEFPLDYAYFLLPTGLLAGLVEGRSTPRKSIVLPRVLVIVVGVVAATLLARVVYEYLEVEKRHRDMRFEMAGFGPSFDQSNAIQLRLLTQFDEISNFAKSRAVRNMSQEQLDEMKKMAERFGFPPVLFRYALAAGLNGDPATAERTLNVLCRVHAVELCVEGVTAWHAMAQGDYPELRAVKVPDLKGEIQMTPLQIFRPSIPAPP</sequence>
<dbReference type="EMBL" id="QPJK01000012">
    <property type="protein sequence ID" value="RCW65636.1"/>
    <property type="molecule type" value="Genomic_DNA"/>
</dbReference>
<dbReference type="InterPro" id="IPR021797">
    <property type="entry name" value="Wzy_C_2"/>
</dbReference>
<feature type="domain" description="Virulence factor membrane-bound polymerase C-terminal" evidence="7">
    <location>
        <begin position="358"/>
        <end position="521"/>
    </location>
</feature>
<dbReference type="GO" id="GO:0016020">
    <property type="term" value="C:membrane"/>
    <property type="evidence" value="ECO:0007669"/>
    <property type="project" value="UniProtKB-SubCell"/>
</dbReference>
<dbReference type="Pfam" id="PF04932">
    <property type="entry name" value="Wzy_C"/>
    <property type="match status" value="1"/>
</dbReference>
<evidence type="ECO:0000256" key="5">
    <source>
        <dbReference type="SAM" id="Phobius"/>
    </source>
</evidence>
<organism evidence="9 10">
    <name type="scientific">Pseudorhodoferax soli</name>
    <dbReference type="NCBI Taxonomy" id="545864"/>
    <lineage>
        <taxon>Bacteria</taxon>
        <taxon>Pseudomonadati</taxon>
        <taxon>Pseudomonadota</taxon>
        <taxon>Betaproteobacteria</taxon>
        <taxon>Burkholderiales</taxon>
        <taxon>Comamonadaceae</taxon>
    </lineage>
</organism>
<evidence type="ECO:0000313" key="10">
    <source>
        <dbReference type="Proteomes" id="UP000252884"/>
    </source>
</evidence>
<evidence type="ECO:0000259" key="6">
    <source>
        <dbReference type="Pfam" id="PF04932"/>
    </source>
</evidence>
<feature type="transmembrane region" description="Helical" evidence="5">
    <location>
        <begin position="320"/>
        <end position="345"/>
    </location>
</feature>
<evidence type="ECO:0000256" key="4">
    <source>
        <dbReference type="ARBA" id="ARBA00023136"/>
    </source>
</evidence>
<proteinExistence type="predicted"/>